<reference evidence="6" key="1">
    <citation type="submission" date="2017-02" db="EMBL/GenBank/DDBJ databases">
        <authorList>
            <person name="Varghese N."/>
            <person name="Submissions S."/>
        </authorList>
    </citation>
    <scope>NUCLEOTIDE SEQUENCE [LARGE SCALE GENOMIC DNA]</scope>
    <source>
        <strain evidence="6">ATCC 35199</strain>
    </source>
</reference>
<dbReference type="OrthoDB" id="9805474at2"/>
<dbReference type="InterPro" id="IPR000719">
    <property type="entry name" value="Prot_kinase_dom"/>
</dbReference>
<sequence>MEIINNRYRILETEYSNRVFSCHVAKDILYPNEASFRIFIVKPQMMPSLAMQKFISDFQVYSSIKHPYIVKGEHVDMVFSIDRKPVERTNYYFVVEKFDYNTSFLDYSYEQTDSDILLDKFIDILRIFELMIRRGFYYDFASTEHIYLDDNHNIKIKDFLLTQIENISFSSHEQRADLKYRAPELYSGESTTILSVIYALGMVLKSLLKNPSFEVNFGNKIKPVIDKMTAYRYLDRYMSITQIIEDINFFCDKDYEFLFEDKNYYIDRKPGLVIRDSIKNSIFKGVNNLKAGDYGVLLYEIKGDRNTGKTKTLRHIRKQLSLNGVNIFASFDEDRPILKYKSMLPVVSKILAERGYDIINKYEKVKAFLKSGSCEKDDYTSYSQINTFIKTAIDSQLSAIIIDDLKETDVDSIEIIKYLMYDKKLKEKLLIIYTSEDNIPLEKTESYMLNNLTIDETTQLIKSILCIDYNPIDIATRIYKDTIGNIKHVKNILFELIDQRILELDNAGKWIFKSDKYDDLKISEESLESPQKYLEVLNYIQQEAIINLSLFKNPSTAEDLATMYSPDIKFIDIVDSLMDLVKAKILITQFNDDGYYYEFEDRVFKKKVYDSIPADIKLLKHKQMAQNTMSMKKSLKGRRLDELIYHLKKSKSHKEASVYAIKKAEEYFKAGSIIEAFEMDKEAIEQAVLSKDHTRQIITYQKAGNRCLKEGMLSKGNDYFKDSLMIAKSINNHKVILVTLNKIADVYMQLNDFVLAKATLAEIAKALKSYSNTKAQLDYYISMLSYLIKIGEYESAKKWIESAETLCQGKYKKHYAWVLYYKGVIYHEEGYSTEELLALHEKILDLFIHTGDKMGIAQTYNSFGFIYSEYLLDNQNAMHYFKLMKDFAEANKLMPQVAISNFNLGEAVLRNLNYEDAIDYFNKSIEASISLKKKDLVFYAYIYMAHIMIEMLDFSNAGVYIKKAEYLFDENIKYDRAILFYHEIKAVLNMYAGNKDIVRKHVKIISDSKTKLMGFQAITSKAVALFANLDKLESSEDAERTLREIFEVTKELSRYPYSVKRFLDIGLIAKYFSKSELINEIYGWVLDNVDIKESIRARNIRDYMKYYINSTDARTDYMEMLAVNLNPSFDMRLLFQVNLILSEDYIKNKHYFIGVSYLVENYIKLKDKIYSFNKEMNLDNFLGSMLSSIITRILSIEDLHLSELEKIDIYNPNVESIKAIVDENAILKVLLKDKTFTDEAKKHLNWDRDELSTDSIIENLKYSNIGNIEFLLKQLMTITWAQTGGIYLRQDKEINCISSVNDIRDTQELEMIFNQVDVVQDKLIVSEFVENSDSIFKSLLPSQAKGFMCIPIYTDNLQLNDRRLTRNNIIGYVYLESKMVLNSFTEESYVEIGKFINLLSAFIDNYNLSLKYSIDKLTQAYNRQYFDIFIKNELESAQGQKSMFSLVIMDIDFFKSVNDTFGHGFGDITLKRFSKIVQGSIRSSDLFARYGGEEFVLVLKHTSAVEAYSIADRIREKMYNELKDLEGKPITVSMGISTYPEHGVWEEELINKADIALYKAKDSGRNKVCIWDNTLNNSEIFDRKKENIIASIFGENHQRSNLFVNSINLIKTSDGDTEVFDKYILDVLKYFEAEKLFIIKYEDSEIESLIKGTSQGTFVIKHGFENQINLNIVKTCYDEEKSLYLTDWEQVSKLDELTGMPEWDSVLSTPIIHKGKKKGVLYMCAPVRFKEFSIVDSSVAQIIAPIIGDFM</sequence>
<dbReference type="InterPro" id="IPR029787">
    <property type="entry name" value="Nucleotide_cyclase"/>
</dbReference>
<dbReference type="SUPFAM" id="SSF52540">
    <property type="entry name" value="P-loop containing nucleoside triphosphate hydrolases"/>
    <property type="match status" value="1"/>
</dbReference>
<evidence type="ECO:0000256" key="1">
    <source>
        <dbReference type="ARBA" id="ARBA00004167"/>
    </source>
</evidence>
<name>A0A1T5BRT4_9FIRM</name>
<dbReference type="NCBIfam" id="TIGR00254">
    <property type="entry name" value="GGDEF"/>
    <property type="match status" value="1"/>
</dbReference>
<keyword evidence="2" id="KW-0802">TPR repeat</keyword>
<dbReference type="SUPFAM" id="SSF55781">
    <property type="entry name" value="GAF domain-like"/>
    <property type="match status" value="1"/>
</dbReference>
<feature type="domain" description="Protein kinase" evidence="3">
    <location>
        <begin position="1"/>
        <end position="283"/>
    </location>
</feature>
<dbReference type="FunFam" id="3.30.70.270:FF:000001">
    <property type="entry name" value="Diguanylate cyclase domain protein"/>
    <property type="match status" value="1"/>
</dbReference>
<dbReference type="EMBL" id="FUYN01000003">
    <property type="protein sequence ID" value="SKB49851.1"/>
    <property type="molecule type" value="Genomic_DNA"/>
</dbReference>
<dbReference type="PROSITE" id="PS50005">
    <property type="entry name" value="TPR"/>
    <property type="match status" value="1"/>
</dbReference>
<organism evidence="5 6">
    <name type="scientific">Acetoanaerobium noterae</name>
    <dbReference type="NCBI Taxonomy" id="745369"/>
    <lineage>
        <taxon>Bacteria</taxon>
        <taxon>Bacillati</taxon>
        <taxon>Bacillota</taxon>
        <taxon>Clostridia</taxon>
        <taxon>Peptostreptococcales</taxon>
        <taxon>Filifactoraceae</taxon>
        <taxon>Acetoanaerobium</taxon>
    </lineage>
</organism>
<dbReference type="Proteomes" id="UP000243406">
    <property type="component" value="Unassembled WGS sequence"/>
</dbReference>
<keyword evidence="6" id="KW-1185">Reference proteome</keyword>
<dbReference type="SMART" id="SM00267">
    <property type="entry name" value="GGDEF"/>
    <property type="match status" value="1"/>
</dbReference>
<accession>A0A1T5BRT4</accession>
<dbReference type="GO" id="GO:0052621">
    <property type="term" value="F:diguanylate cyclase activity"/>
    <property type="evidence" value="ECO:0007669"/>
    <property type="project" value="TreeGrafter"/>
</dbReference>
<dbReference type="GO" id="GO:0005524">
    <property type="term" value="F:ATP binding"/>
    <property type="evidence" value="ECO:0007669"/>
    <property type="project" value="InterPro"/>
</dbReference>
<dbReference type="PANTHER" id="PTHR45138:SF9">
    <property type="entry name" value="DIGUANYLATE CYCLASE DGCM-RELATED"/>
    <property type="match status" value="1"/>
</dbReference>
<dbReference type="InterPro" id="IPR050469">
    <property type="entry name" value="Diguanylate_Cyclase"/>
</dbReference>
<dbReference type="InterPro" id="IPR019734">
    <property type="entry name" value="TPR_rpt"/>
</dbReference>
<dbReference type="Gene3D" id="1.25.40.10">
    <property type="entry name" value="Tetratricopeptide repeat domain"/>
    <property type="match status" value="2"/>
</dbReference>
<evidence type="ECO:0000313" key="5">
    <source>
        <dbReference type="EMBL" id="SKB49851.1"/>
    </source>
</evidence>
<dbReference type="InterPro" id="IPR027417">
    <property type="entry name" value="P-loop_NTPase"/>
</dbReference>
<dbReference type="GO" id="GO:0005886">
    <property type="term" value="C:plasma membrane"/>
    <property type="evidence" value="ECO:0007669"/>
    <property type="project" value="TreeGrafter"/>
</dbReference>
<evidence type="ECO:0000259" key="3">
    <source>
        <dbReference type="PROSITE" id="PS50011"/>
    </source>
</evidence>
<dbReference type="InterPro" id="IPR011009">
    <property type="entry name" value="Kinase-like_dom_sf"/>
</dbReference>
<dbReference type="InterPro" id="IPR000160">
    <property type="entry name" value="GGDEF_dom"/>
</dbReference>
<dbReference type="InterPro" id="IPR011990">
    <property type="entry name" value="TPR-like_helical_dom_sf"/>
</dbReference>
<proteinExistence type="predicted"/>
<dbReference type="InterPro" id="IPR043128">
    <property type="entry name" value="Rev_trsase/Diguanyl_cyclase"/>
</dbReference>
<dbReference type="GO" id="GO:0004672">
    <property type="term" value="F:protein kinase activity"/>
    <property type="evidence" value="ECO:0007669"/>
    <property type="project" value="InterPro"/>
</dbReference>
<dbReference type="PROSITE" id="PS50887">
    <property type="entry name" value="GGDEF"/>
    <property type="match status" value="1"/>
</dbReference>
<feature type="repeat" description="TPR" evidence="2">
    <location>
        <begin position="898"/>
        <end position="931"/>
    </location>
</feature>
<dbReference type="GO" id="GO:1902201">
    <property type="term" value="P:negative regulation of bacterial-type flagellum-dependent cell motility"/>
    <property type="evidence" value="ECO:0007669"/>
    <property type="project" value="TreeGrafter"/>
</dbReference>
<dbReference type="PANTHER" id="PTHR45138">
    <property type="entry name" value="REGULATORY COMPONENTS OF SENSORY TRANSDUCTION SYSTEM"/>
    <property type="match status" value="1"/>
</dbReference>
<comment type="subcellular location">
    <subcellularLocation>
        <location evidence="1">Membrane</location>
        <topology evidence="1">Single-pass membrane protein</topology>
    </subcellularLocation>
</comment>
<dbReference type="Gene3D" id="1.10.510.10">
    <property type="entry name" value="Transferase(Phosphotransferase) domain 1"/>
    <property type="match status" value="1"/>
</dbReference>
<evidence type="ECO:0000259" key="4">
    <source>
        <dbReference type="PROSITE" id="PS50887"/>
    </source>
</evidence>
<dbReference type="CDD" id="cd01949">
    <property type="entry name" value="GGDEF"/>
    <property type="match status" value="1"/>
</dbReference>
<dbReference type="RefSeq" id="WP_159446438.1">
    <property type="nucleotide sequence ID" value="NZ_FUYN01000003.1"/>
</dbReference>
<protein>
    <submittedName>
        <fullName evidence="5">Diguanylate cyclase (GGDEF) domain-containing protein</fullName>
    </submittedName>
</protein>
<dbReference type="PROSITE" id="PS50011">
    <property type="entry name" value="PROTEIN_KINASE_DOM"/>
    <property type="match status" value="1"/>
</dbReference>
<dbReference type="SUPFAM" id="SSF48452">
    <property type="entry name" value="TPR-like"/>
    <property type="match status" value="2"/>
</dbReference>
<evidence type="ECO:0000313" key="6">
    <source>
        <dbReference type="Proteomes" id="UP000243406"/>
    </source>
</evidence>
<dbReference type="SUPFAM" id="SSF56112">
    <property type="entry name" value="Protein kinase-like (PK-like)"/>
    <property type="match status" value="1"/>
</dbReference>
<gene>
    <name evidence="5" type="ORF">SAMN02745120_1822</name>
</gene>
<dbReference type="Pfam" id="PF00990">
    <property type="entry name" value="GGDEF"/>
    <property type="match status" value="1"/>
</dbReference>
<feature type="domain" description="GGDEF" evidence="4">
    <location>
        <begin position="1442"/>
        <end position="1573"/>
    </location>
</feature>
<dbReference type="SUPFAM" id="SSF55073">
    <property type="entry name" value="Nucleotide cyclase"/>
    <property type="match status" value="1"/>
</dbReference>
<evidence type="ECO:0000256" key="2">
    <source>
        <dbReference type="PROSITE-ProRule" id="PRU00339"/>
    </source>
</evidence>
<dbReference type="Gene3D" id="3.30.70.270">
    <property type="match status" value="1"/>
</dbReference>
<dbReference type="GO" id="GO:0043709">
    <property type="term" value="P:cell adhesion involved in single-species biofilm formation"/>
    <property type="evidence" value="ECO:0007669"/>
    <property type="project" value="TreeGrafter"/>
</dbReference>